<organism evidence="2 3">
    <name type="scientific">Desulfotomaculum nigrificans (strain DSM 14880 / VKM B-2319 / CO-1-SRB)</name>
    <name type="common">Desulfotomaculum carboxydivorans</name>
    <dbReference type="NCBI Taxonomy" id="868595"/>
    <lineage>
        <taxon>Bacteria</taxon>
        <taxon>Bacillati</taxon>
        <taxon>Bacillota</taxon>
        <taxon>Clostridia</taxon>
        <taxon>Eubacteriales</taxon>
        <taxon>Desulfotomaculaceae</taxon>
        <taxon>Desulfotomaculum</taxon>
    </lineage>
</organism>
<evidence type="ECO:0000256" key="1">
    <source>
        <dbReference type="SAM" id="MobiDB-lite"/>
    </source>
</evidence>
<accession>F6B726</accession>
<name>F6B726_DESCC</name>
<feature type="region of interest" description="Disordered" evidence="1">
    <location>
        <begin position="21"/>
        <end position="46"/>
    </location>
</feature>
<protein>
    <submittedName>
        <fullName evidence="2">Uncharacterized protein</fullName>
    </submittedName>
</protein>
<dbReference type="STRING" id="868595.Desca_1598"/>
<dbReference type="KEGG" id="dca:Desca_1598"/>
<dbReference type="AlphaFoldDB" id="F6B726"/>
<keyword evidence="3" id="KW-1185">Reference proteome</keyword>
<feature type="compositionally biased region" description="Low complexity" evidence="1">
    <location>
        <begin position="21"/>
        <end position="36"/>
    </location>
</feature>
<sequence>MAKEKRTSKAVEELEQLNSDCCPSSDCADSCSSVSDGCGRLSSDCQ</sequence>
<dbReference type="HOGENOM" id="CLU_3288559_0_0_9"/>
<dbReference type="EMBL" id="CP002736">
    <property type="protein sequence ID" value="AEF94451.1"/>
    <property type="molecule type" value="Genomic_DNA"/>
</dbReference>
<reference evidence="2 3" key="1">
    <citation type="submission" date="2011-05" db="EMBL/GenBank/DDBJ databases">
        <title>Complete sequence of Desulfotomaculum carboxydivorans CO-1-SRB.</title>
        <authorList>
            <consortium name="US DOE Joint Genome Institute"/>
            <person name="Lucas S."/>
            <person name="Han J."/>
            <person name="Lapidus A."/>
            <person name="Cheng J.-F."/>
            <person name="Goodwin L."/>
            <person name="Pitluck S."/>
            <person name="Peters L."/>
            <person name="Mikhailova N."/>
            <person name="Lu M."/>
            <person name="Han C."/>
            <person name="Tapia R."/>
            <person name="Land M."/>
            <person name="Hauser L."/>
            <person name="Kyrpides N."/>
            <person name="Ivanova N."/>
            <person name="Pagani I."/>
            <person name="Stams A."/>
            <person name="Plugge C."/>
            <person name="Muyzer G."/>
            <person name="Kuever J."/>
            <person name="Parshina S."/>
            <person name="Ivanova A."/>
            <person name="Nazina T."/>
            <person name="Woyke T."/>
        </authorList>
    </citation>
    <scope>NUCLEOTIDE SEQUENCE [LARGE SCALE GENOMIC DNA]</scope>
    <source>
        <strain evidence="3">DSM 14880 / VKM B-2319 / CO-1-SRB</strain>
    </source>
</reference>
<evidence type="ECO:0000313" key="2">
    <source>
        <dbReference type="EMBL" id="AEF94451.1"/>
    </source>
</evidence>
<dbReference type="Proteomes" id="UP000009226">
    <property type="component" value="Chromosome"/>
</dbReference>
<gene>
    <name evidence="2" type="ordered locus">Desca_1598</name>
</gene>
<proteinExistence type="predicted"/>
<evidence type="ECO:0000313" key="3">
    <source>
        <dbReference type="Proteomes" id="UP000009226"/>
    </source>
</evidence>